<dbReference type="Proteomes" id="UP000887576">
    <property type="component" value="Unplaced"/>
</dbReference>
<reference evidence="2" key="1">
    <citation type="submission" date="2022-11" db="UniProtKB">
        <authorList>
            <consortium name="WormBaseParasite"/>
        </authorList>
    </citation>
    <scope>IDENTIFICATION</scope>
</reference>
<name>A0AC34Q4W5_9BILA</name>
<proteinExistence type="predicted"/>
<organism evidence="1 2">
    <name type="scientific">Panagrolaimus sp. JU765</name>
    <dbReference type="NCBI Taxonomy" id="591449"/>
    <lineage>
        <taxon>Eukaryota</taxon>
        <taxon>Metazoa</taxon>
        <taxon>Ecdysozoa</taxon>
        <taxon>Nematoda</taxon>
        <taxon>Chromadorea</taxon>
        <taxon>Rhabditida</taxon>
        <taxon>Tylenchina</taxon>
        <taxon>Panagrolaimomorpha</taxon>
        <taxon>Panagrolaimoidea</taxon>
        <taxon>Panagrolaimidae</taxon>
        <taxon>Panagrolaimus</taxon>
    </lineage>
</organism>
<evidence type="ECO:0000313" key="1">
    <source>
        <dbReference type="Proteomes" id="UP000887576"/>
    </source>
</evidence>
<sequence>MLTPYIDYSFNIIHNRYNFFVAVDSSKWLDSLKVLEDIIGSNEFSIVQSYEAYYCHYFKFFNETHSYESEFLWPSVDSDPMLVFESFRTQLLRSMSPDWPYYKLTKRINDTTIIQQIEKIFDSESDEFEVSFQENIVIADAFPFWILETTLELDFWTRFLDIYIVADKDTIDQAYFDLGKNIQKILIPDENVTLRANHIMVLSTDESNYQLNSSNLPSLQQRMNANPYRLQHETTKNHWSPEEAQLFDRAREELYLDEKRLQIDFNAIIGKG</sequence>
<dbReference type="WBParaSite" id="JU765_v2.g12806.t1">
    <property type="protein sequence ID" value="JU765_v2.g12806.t1"/>
    <property type="gene ID" value="JU765_v2.g12806"/>
</dbReference>
<accession>A0AC34Q4W5</accession>
<evidence type="ECO:0000313" key="2">
    <source>
        <dbReference type="WBParaSite" id="JU765_v2.g12806.t1"/>
    </source>
</evidence>
<protein>
    <submittedName>
        <fullName evidence="2">Uncharacterized protein</fullName>
    </submittedName>
</protein>